<evidence type="ECO:0000313" key="3">
    <source>
        <dbReference type="Proteomes" id="UP001392437"/>
    </source>
</evidence>
<name>A0AAW0QK58_9PEZI</name>
<feature type="signal peptide" evidence="1">
    <location>
        <begin position="1"/>
        <end position="21"/>
    </location>
</feature>
<keyword evidence="1" id="KW-0732">Signal</keyword>
<dbReference type="Proteomes" id="UP001392437">
    <property type="component" value="Unassembled WGS sequence"/>
</dbReference>
<protein>
    <submittedName>
        <fullName evidence="2">Uncharacterized protein</fullName>
    </submittedName>
</protein>
<sequence>MRVWSAALLGALVGVNLFAEARVNTRREPRNLVARDDTHGDPIDGDPIENAHCIYSKNNHEGPGPSKNAKRFALPRSDVHGRRDSILFPRAGEKKPLENPKDDSDKAFEEFVVKIQEKGRDQSDMQLGIVPSDNQIDNWHVDYNGAQIPIGATGVWKAFGDKPMDYVTFGLHGCTAAVVTGPGGLWLGHWWETAEQENGPSSHLKKYVRQTTGKLIQGKRGKKEFTAVAVDILDQLTPKAEEKNRDTWLSMKDLAEKKDNPFADPKSVSVWYMTLAKNLQDDSRQYGDHIDLFKTKFGSIFPGSAYSENTYKGYSKEDYEKEKPPMQPPMPEILLGTVTVQYSPYDHDGGDDGCTPMARVRVFYENNKKAVIDKEWPATKSQLGKRFVPRAECNSSKGTCKLDVTEIWTCEPAESNLYARLTITSPDGKKLYSTPGSTSSPGVPINDAHRLELQKEGMKKPLIVVGEHNGDYVQFYYDDVAWTTPGSAGTRYGKGAECKLSGDNWNKDGPGQCPTSAITRKFECKYPC</sequence>
<dbReference type="EMBL" id="JAQQWP010000008">
    <property type="protein sequence ID" value="KAK8105566.1"/>
    <property type="molecule type" value="Genomic_DNA"/>
</dbReference>
<feature type="chain" id="PRO_5043844442" evidence="1">
    <location>
        <begin position="22"/>
        <end position="528"/>
    </location>
</feature>
<dbReference type="AlphaFoldDB" id="A0AAW0QK58"/>
<evidence type="ECO:0000313" key="2">
    <source>
        <dbReference type="EMBL" id="KAK8105566.1"/>
    </source>
</evidence>
<organism evidence="2 3">
    <name type="scientific">Apiospora kogelbergensis</name>
    <dbReference type="NCBI Taxonomy" id="1337665"/>
    <lineage>
        <taxon>Eukaryota</taxon>
        <taxon>Fungi</taxon>
        <taxon>Dikarya</taxon>
        <taxon>Ascomycota</taxon>
        <taxon>Pezizomycotina</taxon>
        <taxon>Sordariomycetes</taxon>
        <taxon>Xylariomycetidae</taxon>
        <taxon>Amphisphaeriales</taxon>
        <taxon>Apiosporaceae</taxon>
        <taxon>Apiospora</taxon>
    </lineage>
</organism>
<keyword evidence="3" id="KW-1185">Reference proteome</keyword>
<evidence type="ECO:0000256" key="1">
    <source>
        <dbReference type="SAM" id="SignalP"/>
    </source>
</evidence>
<proteinExistence type="predicted"/>
<reference evidence="2 3" key="1">
    <citation type="submission" date="2023-01" db="EMBL/GenBank/DDBJ databases">
        <title>Analysis of 21 Apiospora genomes using comparative genomics revels a genus with tremendous synthesis potential of carbohydrate active enzymes and secondary metabolites.</title>
        <authorList>
            <person name="Sorensen T."/>
        </authorList>
    </citation>
    <scope>NUCLEOTIDE SEQUENCE [LARGE SCALE GENOMIC DNA]</scope>
    <source>
        <strain evidence="2 3">CBS 117206</strain>
    </source>
</reference>
<gene>
    <name evidence="2" type="ORF">PG999_008925</name>
</gene>
<accession>A0AAW0QK58</accession>
<comment type="caution">
    <text evidence="2">The sequence shown here is derived from an EMBL/GenBank/DDBJ whole genome shotgun (WGS) entry which is preliminary data.</text>
</comment>